<sequence length="148" mass="17920">MLVNRFPKMAALQKYRALRLGYPEDLAEAIGIAEALKYAIFKRLAHSERRYREEEEKRKKKEIQSLDWERFKIFKLASYNGWPYVAGKVETPEEYRKNVFWRFGEEGGKKIEEWAEKIIQKVPEDYLKNEQKFFREVWVPNRDEPIEV</sequence>
<dbReference type="OrthoDB" id="13679at2"/>
<name>A0A285NKY2_9AQUI</name>
<keyword evidence="2" id="KW-1185">Reference proteome</keyword>
<evidence type="ECO:0000313" key="1">
    <source>
        <dbReference type="EMBL" id="SNZ10119.1"/>
    </source>
</evidence>
<organism evidence="1 2">
    <name type="scientific">Persephonella hydrogeniphila</name>
    <dbReference type="NCBI Taxonomy" id="198703"/>
    <lineage>
        <taxon>Bacteria</taxon>
        <taxon>Pseudomonadati</taxon>
        <taxon>Aquificota</taxon>
        <taxon>Aquificia</taxon>
        <taxon>Aquificales</taxon>
        <taxon>Hydrogenothermaceae</taxon>
        <taxon>Persephonella</taxon>
    </lineage>
</organism>
<dbReference type="RefSeq" id="WP_097000899.1">
    <property type="nucleotide sequence ID" value="NZ_OBEI01000009.1"/>
</dbReference>
<dbReference type="EMBL" id="OBEI01000009">
    <property type="protein sequence ID" value="SNZ10119.1"/>
    <property type="molecule type" value="Genomic_DNA"/>
</dbReference>
<proteinExistence type="predicted"/>
<dbReference type="AlphaFoldDB" id="A0A285NKY2"/>
<accession>A0A285NKY2</accession>
<dbReference type="Proteomes" id="UP000219036">
    <property type="component" value="Unassembled WGS sequence"/>
</dbReference>
<evidence type="ECO:0000313" key="2">
    <source>
        <dbReference type="Proteomes" id="UP000219036"/>
    </source>
</evidence>
<protein>
    <submittedName>
        <fullName evidence="1">Uncharacterized protein</fullName>
    </submittedName>
</protein>
<reference evidence="2" key="1">
    <citation type="submission" date="2017-09" db="EMBL/GenBank/DDBJ databases">
        <authorList>
            <person name="Varghese N."/>
            <person name="Submissions S."/>
        </authorList>
    </citation>
    <scope>NUCLEOTIDE SEQUENCE [LARGE SCALE GENOMIC DNA]</scope>
    <source>
        <strain evidence="2">DSM 15103</strain>
    </source>
</reference>
<gene>
    <name evidence="1" type="ORF">SAMN06265182_1741</name>
</gene>